<evidence type="ECO:0000259" key="1">
    <source>
        <dbReference type="Pfam" id="PF04993"/>
    </source>
</evidence>
<dbReference type="Proteomes" id="UP000324507">
    <property type="component" value="Chromosome"/>
</dbReference>
<gene>
    <name evidence="2" type="ORF">FOB51_07465</name>
</gene>
<evidence type="ECO:0000313" key="3">
    <source>
        <dbReference type="Proteomes" id="UP000324507"/>
    </source>
</evidence>
<organism evidence="2 3">
    <name type="scientific">Paracoccus yeei</name>
    <dbReference type="NCBI Taxonomy" id="147645"/>
    <lineage>
        <taxon>Bacteria</taxon>
        <taxon>Pseudomonadati</taxon>
        <taxon>Pseudomonadota</taxon>
        <taxon>Alphaproteobacteria</taxon>
        <taxon>Rhodobacterales</taxon>
        <taxon>Paracoccaceae</taxon>
        <taxon>Paracoccus</taxon>
    </lineage>
</organism>
<reference evidence="2 3" key="1">
    <citation type="submission" date="2019-09" db="EMBL/GenBank/DDBJ databases">
        <title>FDA dAtabase for Regulatory Grade micrObial Sequences (FDA-ARGOS): Supporting development and validation of Infectious Disease Dx tests.</title>
        <authorList>
            <person name="Sciortino C."/>
            <person name="Tallon L."/>
            <person name="Sadzewicz L."/>
            <person name="Vavikolanu K."/>
            <person name="Mehta A."/>
            <person name="Aluvathingal J."/>
            <person name="Nadendla S."/>
            <person name="Nandy P."/>
            <person name="Geyer C."/>
            <person name="Yan Y."/>
            <person name="Sichtig H."/>
        </authorList>
    </citation>
    <scope>NUCLEOTIDE SEQUENCE [LARGE SCALE GENOMIC DNA]</scope>
    <source>
        <strain evidence="2 3">FDAARGOS_643</strain>
    </source>
</reference>
<proteinExistence type="predicted"/>
<dbReference type="Pfam" id="PF04993">
    <property type="entry name" value="TfoX_N"/>
    <property type="match status" value="1"/>
</dbReference>
<sequence length="109" mass="12066">MRDMTLEGILRQDLGPLPGLTEQPMFGGLCFLLDRHMLCTARQGDAMYRVGPTRHAQALAIPDIAPMIHQGRPYAGWVRLTGSSLSNDKTRARLAAWALETVRALPPKE</sequence>
<dbReference type="RefSeq" id="WP_150350183.1">
    <property type="nucleotide sequence ID" value="NZ_CP038061.1"/>
</dbReference>
<protein>
    <submittedName>
        <fullName evidence="2">TfoX/Sxy family protein</fullName>
    </submittedName>
</protein>
<dbReference type="InterPro" id="IPR007076">
    <property type="entry name" value="TfoX_N"/>
</dbReference>
<feature type="domain" description="TfoX N-terminal" evidence="1">
    <location>
        <begin position="14"/>
        <end position="100"/>
    </location>
</feature>
<dbReference type="SUPFAM" id="SSF159894">
    <property type="entry name" value="YgaC/TfoX-N like"/>
    <property type="match status" value="1"/>
</dbReference>
<evidence type="ECO:0000313" key="2">
    <source>
        <dbReference type="EMBL" id="QEU07855.1"/>
    </source>
</evidence>
<dbReference type="EMBL" id="CP044081">
    <property type="protein sequence ID" value="QEU07855.1"/>
    <property type="molecule type" value="Genomic_DNA"/>
</dbReference>
<dbReference type="AlphaFoldDB" id="A0A5P2QPR8"/>
<accession>A0A5P2QPR8</accession>
<name>A0A5P2QPR8_9RHOB</name>